<keyword evidence="5" id="KW-1185">Reference proteome</keyword>
<feature type="transmembrane region" description="Helical" evidence="1">
    <location>
        <begin position="24"/>
        <end position="43"/>
    </location>
</feature>
<comment type="caution">
    <text evidence="2">The sequence shown here is derived from an EMBL/GenBank/DDBJ whole genome shotgun (WGS) entry which is preliminary data.</text>
</comment>
<feature type="transmembrane region" description="Helical" evidence="1">
    <location>
        <begin position="225"/>
        <end position="247"/>
    </location>
</feature>
<evidence type="ECO:0000313" key="4">
    <source>
        <dbReference type="Proteomes" id="UP000094893"/>
    </source>
</evidence>
<proteinExistence type="predicted"/>
<dbReference type="STRING" id="930.GCA_002079865_03440"/>
<sequence length="277" mass="30303">MAASLKPQPVESGWLLRWWRDSLILLRASPRSFALLYLVLLLLNIAWQPLVLSIPISCIVMAIIFAVAMAIHQGSTQLTDVGRSIRDVPWWPLLRLILEIALLVAALLMLMLIFRHYLQGIFSQDHISSAATLHNLKSADWQKLPDWLRSLITNALGTAQTMLGNAFLLLSVGVIVTGITQRGYLALLAGFQAVLANVRVWLAFLLASLLLQGVITFISARLHTYAAALLVSLVGVALLILVGLYGWCFVRETFGLPGAQVAKQATALARKNAAAHA</sequence>
<accession>A0A1C2JH10</accession>
<dbReference type="RefSeq" id="WP_010639075.1">
    <property type="nucleotide sequence ID" value="NZ_DAIAWO010000016.1"/>
</dbReference>
<evidence type="ECO:0000313" key="2">
    <source>
        <dbReference type="EMBL" id="OCX76386.1"/>
    </source>
</evidence>
<feature type="transmembrane region" description="Helical" evidence="1">
    <location>
        <begin position="50"/>
        <end position="72"/>
    </location>
</feature>
<feature type="transmembrane region" description="Helical" evidence="1">
    <location>
        <begin position="92"/>
        <end position="114"/>
    </location>
</feature>
<keyword evidence="1" id="KW-0812">Transmembrane</keyword>
<dbReference type="EMBL" id="LWSA01000010">
    <property type="protein sequence ID" value="OCX77140.1"/>
    <property type="molecule type" value="Genomic_DNA"/>
</dbReference>
<name>A0A1C2JH10_ACITH</name>
<dbReference type="Proteomes" id="UP000094893">
    <property type="component" value="Unassembled WGS sequence"/>
</dbReference>
<gene>
    <name evidence="2" type="ORF">A6M23_00715</name>
    <name evidence="3" type="ORF">A6P07_00855</name>
</gene>
<evidence type="ECO:0000313" key="5">
    <source>
        <dbReference type="Proteomes" id="UP000095008"/>
    </source>
</evidence>
<reference evidence="2 4" key="1">
    <citation type="journal article" date="2016" name="Int. J. Mol. Sci.">
        <title>Comparative genomics of the extreme acidophile Acidithiobacillus thiooxidans reveals intraspecific divergence and niche adaptation.</title>
        <authorList>
            <person name="Zhang X."/>
            <person name="Feng X."/>
            <person name="Tao J."/>
            <person name="Ma L."/>
            <person name="Xiao Y."/>
            <person name="Liang Y."/>
            <person name="Liu X."/>
            <person name="Yin H."/>
        </authorList>
    </citation>
    <scope>NUCLEOTIDE SEQUENCE [LARGE SCALE GENOMIC DNA]</scope>
    <source>
        <strain evidence="3 4">A02</strain>
        <strain evidence="2">DXS-W</strain>
    </source>
</reference>
<feature type="transmembrane region" description="Helical" evidence="1">
    <location>
        <begin position="162"/>
        <end position="180"/>
    </location>
</feature>
<dbReference type="OrthoDB" id="5295699at2"/>
<dbReference type="EMBL" id="LWRY01000003">
    <property type="protein sequence ID" value="OCX76386.1"/>
    <property type="molecule type" value="Genomic_DNA"/>
</dbReference>
<dbReference type="GeneID" id="60695750"/>
<feature type="transmembrane region" description="Helical" evidence="1">
    <location>
        <begin position="200"/>
        <end position="218"/>
    </location>
</feature>
<dbReference type="eggNOG" id="ENOG50310S6">
    <property type="taxonomic scope" value="Bacteria"/>
</dbReference>
<evidence type="ECO:0000256" key="1">
    <source>
        <dbReference type="SAM" id="Phobius"/>
    </source>
</evidence>
<organism evidence="2 5">
    <name type="scientific">Acidithiobacillus thiooxidans</name>
    <name type="common">Thiobacillus thiooxidans</name>
    <dbReference type="NCBI Taxonomy" id="930"/>
    <lineage>
        <taxon>Bacteria</taxon>
        <taxon>Pseudomonadati</taxon>
        <taxon>Pseudomonadota</taxon>
        <taxon>Acidithiobacillia</taxon>
        <taxon>Acidithiobacillales</taxon>
        <taxon>Acidithiobacillaceae</taxon>
        <taxon>Acidithiobacillus</taxon>
    </lineage>
</organism>
<dbReference type="Proteomes" id="UP000095008">
    <property type="component" value="Unassembled WGS sequence"/>
</dbReference>
<keyword evidence="1" id="KW-0472">Membrane</keyword>
<evidence type="ECO:0000313" key="3">
    <source>
        <dbReference type="EMBL" id="OCX77140.1"/>
    </source>
</evidence>
<keyword evidence="1" id="KW-1133">Transmembrane helix</keyword>
<protein>
    <submittedName>
        <fullName evidence="2">Uncharacterized protein</fullName>
    </submittedName>
</protein>
<dbReference type="AlphaFoldDB" id="A0A1C2JH10"/>